<dbReference type="PANTHER" id="PTHR10598">
    <property type="entry name" value="SET1/ASH2 HISTONE METHYLTRANSFERASE COMPLEX SUBUNIT ASH2"/>
    <property type="match status" value="1"/>
</dbReference>
<comment type="subcellular location">
    <subcellularLocation>
        <location evidence="1">Nucleus</location>
    </subcellularLocation>
</comment>
<evidence type="ECO:0000313" key="7">
    <source>
        <dbReference type="Proteomes" id="UP000504638"/>
    </source>
</evidence>
<feature type="compositionally biased region" description="Polar residues" evidence="4">
    <location>
        <begin position="1"/>
        <end position="13"/>
    </location>
</feature>
<feature type="compositionally biased region" description="Polar residues" evidence="4">
    <location>
        <begin position="387"/>
        <end position="397"/>
    </location>
</feature>
<dbReference type="InterPro" id="IPR037353">
    <property type="entry name" value="ASH2"/>
</dbReference>
<evidence type="ECO:0000313" key="6">
    <source>
        <dbReference type="EMBL" id="KAF1808293.1"/>
    </source>
</evidence>
<dbReference type="SUPFAM" id="SSF49899">
    <property type="entry name" value="Concanavalin A-like lectins/glucanases"/>
    <property type="match status" value="1"/>
</dbReference>
<dbReference type="Gene3D" id="2.60.120.920">
    <property type="match status" value="1"/>
</dbReference>
<feature type="compositionally biased region" description="Basic and acidic residues" evidence="4">
    <location>
        <begin position="48"/>
        <end position="64"/>
    </location>
</feature>
<keyword evidence="7" id="KW-1185">Reference proteome</keyword>
<evidence type="ECO:0000256" key="1">
    <source>
        <dbReference type="ARBA" id="ARBA00004123"/>
    </source>
</evidence>
<reference evidence="8" key="3">
    <citation type="submission" date="2025-04" db="UniProtKB">
        <authorList>
            <consortium name="RefSeq"/>
        </authorList>
    </citation>
    <scope>IDENTIFICATION</scope>
    <source>
        <strain evidence="8">CBS 781.70</strain>
    </source>
</reference>
<protein>
    <recommendedName>
        <fullName evidence="5">SPRY domain-containing protein</fullName>
    </recommendedName>
</protein>
<dbReference type="CDD" id="cd12872">
    <property type="entry name" value="SPRY_Ash2"/>
    <property type="match status" value="1"/>
</dbReference>
<feature type="domain" description="SPRY" evidence="5">
    <location>
        <begin position="200"/>
        <end position="479"/>
    </location>
</feature>
<evidence type="ECO:0000256" key="3">
    <source>
        <dbReference type="ARBA" id="ARBA00038149"/>
    </source>
</evidence>
<evidence type="ECO:0000256" key="4">
    <source>
        <dbReference type="SAM" id="MobiDB-lite"/>
    </source>
</evidence>
<evidence type="ECO:0000313" key="8">
    <source>
        <dbReference type="RefSeq" id="XP_033529924.1"/>
    </source>
</evidence>
<organism evidence="6">
    <name type="scientific">Eremomyces bilateralis CBS 781.70</name>
    <dbReference type="NCBI Taxonomy" id="1392243"/>
    <lineage>
        <taxon>Eukaryota</taxon>
        <taxon>Fungi</taxon>
        <taxon>Dikarya</taxon>
        <taxon>Ascomycota</taxon>
        <taxon>Pezizomycotina</taxon>
        <taxon>Dothideomycetes</taxon>
        <taxon>Dothideomycetes incertae sedis</taxon>
        <taxon>Eremomycetales</taxon>
        <taxon>Eremomycetaceae</taxon>
        <taxon>Eremomyces</taxon>
    </lineage>
</organism>
<feature type="region of interest" description="Disordered" evidence="4">
    <location>
        <begin position="381"/>
        <end position="405"/>
    </location>
</feature>
<dbReference type="RefSeq" id="XP_033529924.1">
    <property type="nucleotide sequence ID" value="XM_033676834.1"/>
</dbReference>
<feature type="compositionally biased region" description="Polar residues" evidence="4">
    <location>
        <begin position="29"/>
        <end position="47"/>
    </location>
</feature>
<feature type="region of interest" description="Disordered" evidence="4">
    <location>
        <begin position="1"/>
        <end position="95"/>
    </location>
</feature>
<dbReference type="SMART" id="SM00449">
    <property type="entry name" value="SPRY"/>
    <property type="match status" value="1"/>
</dbReference>
<proteinExistence type="inferred from homology"/>
<dbReference type="AlphaFoldDB" id="A0A6G1FR91"/>
<name>A0A6G1FR91_9PEZI</name>
<dbReference type="InterPro" id="IPR043136">
    <property type="entry name" value="B30.2/SPRY_sf"/>
</dbReference>
<reference evidence="8" key="2">
    <citation type="submission" date="2020-04" db="EMBL/GenBank/DDBJ databases">
        <authorList>
            <consortium name="NCBI Genome Project"/>
        </authorList>
    </citation>
    <scope>NUCLEOTIDE SEQUENCE</scope>
    <source>
        <strain evidence="8">CBS 781.70</strain>
    </source>
</reference>
<keyword evidence="2" id="KW-0539">Nucleus</keyword>
<gene>
    <name evidence="6 8" type="ORF">P152DRAFT_405785</name>
</gene>
<dbReference type="GeneID" id="54417404"/>
<reference evidence="6 8" key="1">
    <citation type="submission" date="2020-01" db="EMBL/GenBank/DDBJ databases">
        <authorList>
            <consortium name="DOE Joint Genome Institute"/>
            <person name="Haridas S."/>
            <person name="Albert R."/>
            <person name="Binder M."/>
            <person name="Bloem J."/>
            <person name="Labutti K."/>
            <person name="Salamov A."/>
            <person name="Andreopoulos B."/>
            <person name="Baker S.E."/>
            <person name="Barry K."/>
            <person name="Bills G."/>
            <person name="Bluhm B.H."/>
            <person name="Cannon C."/>
            <person name="Castanera R."/>
            <person name="Culley D.E."/>
            <person name="Daum C."/>
            <person name="Ezra D."/>
            <person name="Gonzalez J.B."/>
            <person name="Henrissat B."/>
            <person name="Kuo A."/>
            <person name="Liang C."/>
            <person name="Lipzen A."/>
            <person name="Lutzoni F."/>
            <person name="Magnuson J."/>
            <person name="Mondo S."/>
            <person name="Nolan M."/>
            <person name="Ohm R."/>
            <person name="Pangilinan J."/>
            <person name="Park H.-J."/>
            <person name="Ramirez L."/>
            <person name="Alfaro M."/>
            <person name="Sun H."/>
            <person name="Tritt A."/>
            <person name="Yoshinaga Y."/>
            <person name="Zwiers L.-H."/>
            <person name="Turgeon B.G."/>
            <person name="Goodwin S.B."/>
            <person name="Spatafora J.W."/>
            <person name="Crous P.W."/>
            <person name="Grigoriev I.V."/>
        </authorList>
    </citation>
    <scope>NUCLEOTIDE SEQUENCE</scope>
    <source>
        <strain evidence="6 8">CBS 781.70</strain>
    </source>
</reference>
<dbReference type="OrthoDB" id="10266026at2759"/>
<feature type="region of interest" description="Disordered" evidence="4">
    <location>
        <begin position="266"/>
        <end position="303"/>
    </location>
</feature>
<dbReference type="PANTHER" id="PTHR10598:SF0">
    <property type="entry name" value="SET1_ASH2 HISTONE METHYLTRANSFERASE COMPLEX SUBUNIT ASH2"/>
    <property type="match status" value="1"/>
</dbReference>
<evidence type="ECO:0000256" key="2">
    <source>
        <dbReference type="ARBA" id="ARBA00023242"/>
    </source>
</evidence>
<dbReference type="GO" id="GO:0000976">
    <property type="term" value="F:transcription cis-regulatory region binding"/>
    <property type="evidence" value="ECO:0007669"/>
    <property type="project" value="TreeGrafter"/>
</dbReference>
<dbReference type="GO" id="GO:0048188">
    <property type="term" value="C:Set1C/COMPASS complex"/>
    <property type="evidence" value="ECO:0007669"/>
    <property type="project" value="InterPro"/>
</dbReference>
<evidence type="ECO:0000259" key="5">
    <source>
        <dbReference type="SMART" id="SM00449"/>
    </source>
</evidence>
<dbReference type="EMBL" id="ML975186">
    <property type="protein sequence ID" value="KAF1808293.1"/>
    <property type="molecule type" value="Genomic_DNA"/>
</dbReference>
<comment type="similarity">
    <text evidence="3">Belongs to the cclA family.</text>
</comment>
<accession>A0A6G1FR91</accession>
<dbReference type="Proteomes" id="UP000504638">
    <property type="component" value="Unplaced"/>
</dbReference>
<dbReference type="InterPro" id="IPR003877">
    <property type="entry name" value="SPRY_dom"/>
</dbReference>
<dbReference type="InterPro" id="IPR013320">
    <property type="entry name" value="ConA-like_dom_sf"/>
</dbReference>
<sequence>MAEGTSLSRSHTPSAIPPQRRPEDDHTPAVSSPLNPDGSSRQRATRPSQREQREKKESLKKRESATATRGNTPDLKSKSPQESVPIRYNYLNPKPSDFEPPRETWFASVEPTPVFTPDGRVELLRPMDHAQNVRGFRYQHCIADPLFHHKHFFRTTDTVPYGPRINFEDSDKWLRFDRSGTYITNDKGWRSCRANVCAREGRYYYEVKIIKGIPAEDAALPKGTTGPQPHIRVGFSRREASLDCPVGFDGYSYGIRDVGMDTMHRSRAGRISNLDPKSKAKSKTAKQTQTSATPLESSDLSGGDVLGVEISLPSLRLHRAVVSNEYNPAVDVDDGFGDSGSNPHDTPSFPLEHNILRDRIPISFRGTTYFETHDYQPTKPMEAYASRSPSDTLSQLPNPAHDEPSLRTLPSSYIRIFKNGQLMGTGWENLMAFLPPASAPADRALGMQLRAVDDGAAGYYPSISVFSGGIAQVNFGPDFWYPPPELVPDNDDADRMEVDEAPQSAGGVSGSSPSTTNPTTLKGFNVRYKEQIAEDLMWDLIDEATFFVMDGGFDYEQNGLSRGSGPAVGMRMLDD</sequence>